<evidence type="ECO:0000313" key="3">
    <source>
        <dbReference type="Proteomes" id="UP000045706"/>
    </source>
</evidence>
<organism evidence="2 3">
    <name type="scientific">Verticillium longisporum</name>
    <name type="common">Verticillium dahliae var. longisporum</name>
    <dbReference type="NCBI Taxonomy" id="100787"/>
    <lineage>
        <taxon>Eukaryota</taxon>
        <taxon>Fungi</taxon>
        <taxon>Dikarya</taxon>
        <taxon>Ascomycota</taxon>
        <taxon>Pezizomycotina</taxon>
        <taxon>Sordariomycetes</taxon>
        <taxon>Hypocreomycetidae</taxon>
        <taxon>Glomerellales</taxon>
        <taxon>Plectosphaerellaceae</taxon>
        <taxon>Verticillium</taxon>
    </lineage>
</organism>
<protein>
    <submittedName>
        <fullName evidence="2">Uncharacterized protein</fullName>
    </submittedName>
</protein>
<dbReference type="AlphaFoldDB" id="A0A0G4KEL2"/>
<sequence>MGYELHLLGILLEGARLEVGIQLARVEVAEVRRRLRRVVAAQAPAVPVLELGALKPLGAAEGEVSRRQRLARRRDGLRVNVRPLNRLAAQPLEKVIGLGLRGQCGKAKDGAVEGARVEDGAREQAANVVEVGLGEARGAVADDEVRRADVGVGVALRGEQRQRHLVPPANVEDGVGQAQLLDVVQVVLLDVAQREDALGRGDRGEEARDEAGYAGGLGGCGEGGLRGEAGKVDGRDERFEAREGRREGGRVAGQV</sequence>
<dbReference type="EMBL" id="CVQI01000001">
    <property type="protein sequence ID" value="CRJ87082.1"/>
    <property type="molecule type" value="Genomic_DNA"/>
</dbReference>
<evidence type="ECO:0000313" key="2">
    <source>
        <dbReference type="EMBL" id="CRJ87082.1"/>
    </source>
</evidence>
<feature type="compositionally biased region" description="Basic and acidic residues" evidence="1">
    <location>
        <begin position="228"/>
        <end position="249"/>
    </location>
</feature>
<feature type="compositionally biased region" description="Basic and acidic residues" evidence="1">
    <location>
        <begin position="198"/>
        <end position="211"/>
    </location>
</feature>
<reference evidence="3" key="1">
    <citation type="submission" date="2015-05" db="EMBL/GenBank/DDBJ databases">
        <authorList>
            <person name="Fogelqvist Johan"/>
        </authorList>
    </citation>
    <scope>NUCLEOTIDE SEQUENCE [LARGE SCALE GENOMIC DNA]</scope>
</reference>
<feature type="region of interest" description="Disordered" evidence="1">
    <location>
        <begin position="198"/>
        <end position="255"/>
    </location>
</feature>
<evidence type="ECO:0000256" key="1">
    <source>
        <dbReference type="SAM" id="MobiDB-lite"/>
    </source>
</evidence>
<gene>
    <name evidence="2" type="ORF">BN1723_000230</name>
</gene>
<dbReference type="Proteomes" id="UP000045706">
    <property type="component" value="Unassembled WGS sequence"/>
</dbReference>
<accession>A0A0G4KEL2</accession>
<feature type="compositionally biased region" description="Gly residues" evidence="1">
    <location>
        <begin position="213"/>
        <end position="227"/>
    </location>
</feature>
<proteinExistence type="predicted"/>
<name>A0A0G4KEL2_VERLO</name>